<feature type="domain" description="Beta-ketoacyl synthase-like N-terminal" evidence="1">
    <location>
        <begin position="134"/>
        <end position="197"/>
    </location>
</feature>
<proteinExistence type="predicted"/>
<evidence type="ECO:0000313" key="2">
    <source>
        <dbReference type="EMBL" id="PCK81578.1"/>
    </source>
</evidence>
<dbReference type="InterPro" id="IPR016039">
    <property type="entry name" value="Thiolase-like"/>
</dbReference>
<accession>A0A2A5KWZ1</accession>
<dbReference type="EMBL" id="NXDM01000005">
    <property type="protein sequence ID" value="PCK81578.1"/>
    <property type="molecule type" value="Genomic_DNA"/>
</dbReference>
<dbReference type="Proteomes" id="UP000218807">
    <property type="component" value="Unassembled WGS sequence"/>
</dbReference>
<organism evidence="2 3">
    <name type="scientific">Rhizobium sophoriradicis</name>
    <dbReference type="NCBI Taxonomy" id="1535245"/>
    <lineage>
        <taxon>Bacteria</taxon>
        <taxon>Pseudomonadati</taxon>
        <taxon>Pseudomonadota</taxon>
        <taxon>Alphaproteobacteria</taxon>
        <taxon>Hyphomicrobiales</taxon>
        <taxon>Rhizobiaceae</taxon>
        <taxon>Rhizobium/Agrobacterium group</taxon>
        <taxon>Rhizobium</taxon>
    </lineage>
</organism>
<dbReference type="Pfam" id="PF00109">
    <property type="entry name" value="ketoacyl-synt"/>
    <property type="match status" value="1"/>
</dbReference>
<evidence type="ECO:0000259" key="1">
    <source>
        <dbReference type="Pfam" id="PF00109"/>
    </source>
</evidence>
<name>A0A2A5KWZ1_9HYPH</name>
<keyword evidence="3" id="KW-1185">Reference proteome</keyword>
<dbReference type="NCBIfam" id="NF004798">
    <property type="entry name" value="PRK06147.1"/>
    <property type="match status" value="1"/>
</dbReference>
<dbReference type="AlphaFoldDB" id="A0A2A5KWZ1"/>
<dbReference type="RefSeq" id="WP_096762402.1">
    <property type="nucleotide sequence ID" value="NZ_CP104154.1"/>
</dbReference>
<dbReference type="GO" id="GO:0016746">
    <property type="term" value="F:acyltransferase activity"/>
    <property type="evidence" value="ECO:0007669"/>
    <property type="project" value="InterPro"/>
</dbReference>
<dbReference type="Gene3D" id="3.40.47.10">
    <property type="match status" value="1"/>
</dbReference>
<evidence type="ECO:0000313" key="3">
    <source>
        <dbReference type="Proteomes" id="UP000218807"/>
    </source>
</evidence>
<reference evidence="2 3" key="1">
    <citation type="submission" date="2017-09" db="EMBL/GenBank/DDBJ databases">
        <title>Comparative genomics of rhizobia isolated from Phaseolus vulgaris in China.</title>
        <authorList>
            <person name="Tong W."/>
        </authorList>
    </citation>
    <scope>NUCLEOTIDE SEQUENCE [LARGE SCALE GENOMIC DNA]</scope>
    <source>
        <strain evidence="2 3">L101</strain>
    </source>
</reference>
<sequence>MTARALDVLACGMVTAVGLDAPSACAAIRSRIDGFQETRFQSGPDEPIIGAPIPLIPEVVGEQRMAYMVAAAIRESLDSLSTPRAMAAQLVLCLPEEGRSGSPIEDNVRLVRRIGDLLGNSATGPTRVISEGRPAGHAALRTAARLLADSDTDHVVIAGVDSYLTAGTVTHYLAENRLLTPDNANGFIPGEAAGAILCGRAGQGNFRLAGLGLSREQAFIYNGLDADGMHLPLRGDGMTAAYREALAECGIEMAGLGYRIADLIGEQYWFRQSALASIRLVRGAHDFQDIRSPAESLGNVGAAVVPIMVGMAMTAAAKGYSGGSPVLIEASNDSGACGAAIFSFRVQ</sequence>
<dbReference type="InterPro" id="IPR014030">
    <property type="entry name" value="Ketoacyl_synth_N"/>
</dbReference>
<comment type="caution">
    <text evidence="2">The sequence shown here is derived from an EMBL/GenBank/DDBJ whole genome shotgun (WGS) entry which is preliminary data.</text>
</comment>
<dbReference type="SUPFAM" id="SSF53901">
    <property type="entry name" value="Thiolase-like"/>
    <property type="match status" value="1"/>
</dbReference>
<gene>
    <name evidence="2" type="ORF">CPT34_07110</name>
</gene>
<protein>
    <submittedName>
        <fullName evidence="2">3-oxoacyl-ACP synthase</fullName>
    </submittedName>
</protein>